<sequence>MSEDLENSSDDPYEEAARQLLEQAPCSPEYVPDPIELEDHVPVYILEPEHPEDLVPAEDEAPTPPLLPFFLSPCIRPPRTRAAMAQMRATTPSTYHSLLLSGTYTILSAGDKPGPTMSHRSRLQSVYTMETRCRDTNRGDDLPIEMFNMRVSNQVDVHSMRDSSILDRHHDAQKDHAAMRAEIESTSYSIRTEMRHHEVATTRLQMIFAFSISCVPRSRRLEQTALTHWRTLGSSS</sequence>
<dbReference type="EMBL" id="BQNB010013776">
    <property type="protein sequence ID" value="GJT20146.1"/>
    <property type="molecule type" value="Genomic_DNA"/>
</dbReference>
<name>A0ABQ5C2G1_9ASTR</name>
<evidence type="ECO:0000256" key="1">
    <source>
        <dbReference type="SAM" id="MobiDB-lite"/>
    </source>
</evidence>
<evidence type="ECO:0000313" key="2">
    <source>
        <dbReference type="EMBL" id="GJT20146.1"/>
    </source>
</evidence>
<reference evidence="2" key="1">
    <citation type="journal article" date="2022" name="Int. J. Mol. Sci.">
        <title>Draft Genome of Tanacetum Coccineum: Genomic Comparison of Closely Related Tanacetum-Family Plants.</title>
        <authorList>
            <person name="Yamashiro T."/>
            <person name="Shiraishi A."/>
            <person name="Nakayama K."/>
            <person name="Satake H."/>
        </authorList>
    </citation>
    <scope>NUCLEOTIDE SEQUENCE</scope>
</reference>
<feature type="region of interest" description="Disordered" evidence="1">
    <location>
        <begin position="1"/>
        <end position="33"/>
    </location>
</feature>
<organism evidence="2 3">
    <name type="scientific">Tanacetum coccineum</name>
    <dbReference type="NCBI Taxonomy" id="301880"/>
    <lineage>
        <taxon>Eukaryota</taxon>
        <taxon>Viridiplantae</taxon>
        <taxon>Streptophyta</taxon>
        <taxon>Embryophyta</taxon>
        <taxon>Tracheophyta</taxon>
        <taxon>Spermatophyta</taxon>
        <taxon>Magnoliopsida</taxon>
        <taxon>eudicotyledons</taxon>
        <taxon>Gunneridae</taxon>
        <taxon>Pentapetalae</taxon>
        <taxon>asterids</taxon>
        <taxon>campanulids</taxon>
        <taxon>Asterales</taxon>
        <taxon>Asteraceae</taxon>
        <taxon>Asteroideae</taxon>
        <taxon>Anthemideae</taxon>
        <taxon>Anthemidinae</taxon>
        <taxon>Tanacetum</taxon>
    </lineage>
</organism>
<proteinExistence type="predicted"/>
<protein>
    <submittedName>
        <fullName evidence="2">Uncharacterized protein</fullName>
    </submittedName>
</protein>
<evidence type="ECO:0000313" key="3">
    <source>
        <dbReference type="Proteomes" id="UP001151760"/>
    </source>
</evidence>
<comment type="caution">
    <text evidence="2">The sequence shown here is derived from an EMBL/GenBank/DDBJ whole genome shotgun (WGS) entry which is preliminary data.</text>
</comment>
<accession>A0ABQ5C2G1</accession>
<reference evidence="2" key="2">
    <citation type="submission" date="2022-01" db="EMBL/GenBank/DDBJ databases">
        <authorList>
            <person name="Yamashiro T."/>
            <person name="Shiraishi A."/>
            <person name="Satake H."/>
            <person name="Nakayama K."/>
        </authorList>
    </citation>
    <scope>NUCLEOTIDE SEQUENCE</scope>
</reference>
<dbReference type="Proteomes" id="UP001151760">
    <property type="component" value="Unassembled WGS sequence"/>
</dbReference>
<keyword evidence="3" id="KW-1185">Reference proteome</keyword>
<gene>
    <name evidence="2" type="ORF">Tco_0878852</name>
</gene>
<feature type="compositionally biased region" description="Acidic residues" evidence="1">
    <location>
        <begin position="1"/>
        <end position="14"/>
    </location>
</feature>